<dbReference type="EMBL" id="JAROKS010000015">
    <property type="protein sequence ID" value="KAK1796498.1"/>
    <property type="molecule type" value="Genomic_DNA"/>
</dbReference>
<evidence type="ECO:0000256" key="1">
    <source>
        <dbReference type="SAM" id="MobiDB-lite"/>
    </source>
</evidence>
<feature type="region of interest" description="Disordered" evidence="1">
    <location>
        <begin position="1"/>
        <end position="144"/>
    </location>
</feature>
<organism evidence="2 3">
    <name type="scientific">Electrophorus voltai</name>
    <dbReference type="NCBI Taxonomy" id="2609070"/>
    <lineage>
        <taxon>Eukaryota</taxon>
        <taxon>Metazoa</taxon>
        <taxon>Chordata</taxon>
        <taxon>Craniata</taxon>
        <taxon>Vertebrata</taxon>
        <taxon>Euteleostomi</taxon>
        <taxon>Actinopterygii</taxon>
        <taxon>Neopterygii</taxon>
        <taxon>Teleostei</taxon>
        <taxon>Ostariophysi</taxon>
        <taxon>Gymnotiformes</taxon>
        <taxon>Gymnotoidei</taxon>
        <taxon>Gymnotidae</taxon>
        <taxon>Electrophorus</taxon>
    </lineage>
</organism>
<feature type="compositionally biased region" description="Basic and acidic residues" evidence="1">
    <location>
        <begin position="49"/>
        <end position="70"/>
    </location>
</feature>
<evidence type="ECO:0000313" key="2">
    <source>
        <dbReference type="EMBL" id="KAK1796498.1"/>
    </source>
</evidence>
<dbReference type="Proteomes" id="UP001239994">
    <property type="component" value="Unassembled WGS sequence"/>
</dbReference>
<name>A0AAD8ZBF2_9TELE</name>
<evidence type="ECO:0000313" key="3">
    <source>
        <dbReference type="Proteomes" id="UP001239994"/>
    </source>
</evidence>
<dbReference type="AlphaFoldDB" id="A0AAD8ZBF2"/>
<feature type="compositionally biased region" description="Polar residues" evidence="1">
    <location>
        <begin position="124"/>
        <end position="138"/>
    </location>
</feature>
<sequence>MDSSGSYDPYLDDHRGDTDYGETEECSDICLQSDRGSDCEEEAPTEVEEYPHRDLPSHGDTKSSESKEPPAPKAPPRAHHPERPTLRDRTHPADDPARLLECGRPSLQGAGLRRCSQWKEAMRSGSNTREASTQQRSSGPYPFQYTRYCSPEVLL</sequence>
<accession>A0AAD8ZBF2</accession>
<gene>
    <name evidence="2" type="ORF">P4O66_009533</name>
</gene>
<keyword evidence="3" id="KW-1185">Reference proteome</keyword>
<comment type="caution">
    <text evidence="2">The sequence shown here is derived from an EMBL/GenBank/DDBJ whole genome shotgun (WGS) entry which is preliminary data.</text>
</comment>
<feature type="compositionally biased region" description="Acidic residues" evidence="1">
    <location>
        <begin position="39"/>
        <end position="48"/>
    </location>
</feature>
<reference evidence="2" key="1">
    <citation type="submission" date="2023-03" db="EMBL/GenBank/DDBJ databases">
        <title>Electrophorus voltai genome.</title>
        <authorList>
            <person name="Bian C."/>
        </authorList>
    </citation>
    <scope>NUCLEOTIDE SEQUENCE</scope>
    <source>
        <strain evidence="2">CB-2022</strain>
        <tissue evidence="2">Muscle</tissue>
    </source>
</reference>
<feature type="compositionally biased region" description="Basic and acidic residues" evidence="1">
    <location>
        <begin position="79"/>
        <end position="98"/>
    </location>
</feature>
<protein>
    <submittedName>
        <fullName evidence="2">Uncharacterized protein</fullName>
    </submittedName>
</protein>
<proteinExistence type="predicted"/>